<dbReference type="Pfam" id="PF00535">
    <property type="entry name" value="Glycos_transf_2"/>
    <property type="match status" value="1"/>
</dbReference>
<dbReference type="InterPro" id="IPR001173">
    <property type="entry name" value="Glyco_trans_2-like"/>
</dbReference>
<dbReference type="Gene3D" id="3.90.550.10">
    <property type="entry name" value="Spore Coat Polysaccharide Biosynthesis Protein SpsA, Chain A"/>
    <property type="match status" value="1"/>
</dbReference>
<evidence type="ECO:0000313" key="3">
    <source>
        <dbReference type="Proteomes" id="UP000179113"/>
    </source>
</evidence>
<feature type="domain" description="Glycosyltransferase 2-like" evidence="1">
    <location>
        <begin position="7"/>
        <end position="127"/>
    </location>
</feature>
<dbReference type="SUPFAM" id="SSF53448">
    <property type="entry name" value="Nucleotide-diphospho-sugar transferases"/>
    <property type="match status" value="1"/>
</dbReference>
<dbReference type="Proteomes" id="UP000179113">
    <property type="component" value="Unassembled WGS sequence"/>
</dbReference>
<dbReference type="PANTHER" id="PTHR43630:SF2">
    <property type="entry name" value="GLYCOSYLTRANSFERASE"/>
    <property type="match status" value="1"/>
</dbReference>
<reference evidence="2 3" key="1">
    <citation type="journal article" date="2016" name="Nat. Commun.">
        <title>Thousands of microbial genomes shed light on interconnected biogeochemical processes in an aquifer system.</title>
        <authorList>
            <person name="Anantharaman K."/>
            <person name="Brown C.T."/>
            <person name="Hug L.A."/>
            <person name="Sharon I."/>
            <person name="Castelle C.J."/>
            <person name="Probst A.J."/>
            <person name="Thomas B.C."/>
            <person name="Singh A."/>
            <person name="Wilkins M.J."/>
            <person name="Karaoz U."/>
            <person name="Brodie E.L."/>
            <person name="Williams K.H."/>
            <person name="Hubbard S.S."/>
            <person name="Banfield J.F."/>
        </authorList>
    </citation>
    <scope>NUCLEOTIDE SEQUENCE [LARGE SCALE GENOMIC DNA]</scope>
</reference>
<comment type="caution">
    <text evidence="2">The sequence shown here is derived from an EMBL/GenBank/DDBJ whole genome shotgun (WGS) entry which is preliminary data.</text>
</comment>
<gene>
    <name evidence="2" type="ORF">A2415_00415</name>
</gene>
<name>A0A1F4WI37_UNCKA</name>
<accession>A0A1F4WI37</accession>
<organism evidence="2 3">
    <name type="scientific">candidate division WWE3 bacterium RIFOXYC1_FULL_39_7</name>
    <dbReference type="NCBI Taxonomy" id="1802643"/>
    <lineage>
        <taxon>Bacteria</taxon>
        <taxon>Katanobacteria</taxon>
    </lineage>
</organism>
<protein>
    <recommendedName>
        <fullName evidence="1">Glycosyltransferase 2-like domain-containing protein</fullName>
    </recommendedName>
</protein>
<dbReference type="CDD" id="cd00761">
    <property type="entry name" value="Glyco_tranf_GTA_type"/>
    <property type="match status" value="1"/>
</dbReference>
<evidence type="ECO:0000313" key="2">
    <source>
        <dbReference type="EMBL" id="OGC69114.1"/>
    </source>
</evidence>
<evidence type="ECO:0000259" key="1">
    <source>
        <dbReference type="Pfam" id="PF00535"/>
    </source>
</evidence>
<dbReference type="InterPro" id="IPR029044">
    <property type="entry name" value="Nucleotide-diphossugar_trans"/>
</dbReference>
<dbReference type="EMBL" id="MEWA01000027">
    <property type="protein sequence ID" value="OGC69114.1"/>
    <property type="molecule type" value="Genomic_DNA"/>
</dbReference>
<dbReference type="AlphaFoldDB" id="A0A1F4WI37"/>
<sequence>MEKPLVSVIVPAYNEEENIGRFVESVNKQTYKNVQILVVDDESKDKTRGVAKKAGAIVFAREHAERSVQRNFGAKKSKGEYLMILDADMELTPKVIEDCVATAKKGDYKLLVVPEKTVGEGFTQKVRRFEREMYVGDLTVEVARFFDRRVFFEFGGYDPELTGPEDYDLPYRMSKKYQVGRAKEYISHHEAGRGVWVLMKRKYKYAKEGANYSQKHPELVATQGNLLFRKAYLRHWRKFLREPVLGFSFVVIRILETMAAVIGFISAVGVIGFVKTFWRMILK</sequence>
<proteinExistence type="predicted"/>
<dbReference type="PANTHER" id="PTHR43630">
    <property type="entry name" value="POLY-BETA-1,6-N-ACETYL-D-GLUCOSAMINE SYNTHASE"/>
    <property type="match status" value="1"/>
</dbReference>